<evidence type="ECO:0008006" key="3">
    <source>
        <dbReference type="Google" id="ProtNLM"/>
    </source>
</evidence>
<dbReference type="RefSeq" id="WP_182546868.1">
    <property type="nucleotide sequence ID" value="NZ_JACGWZ010000009.1"/>
</dbReference>
<proteinExistence type="predicted"/>
<organism evidence="1 2">
    <name type="scientific">Halosaccharopolyspora lacisalsi</name>
    <dbReference type="NCBI Taxonomy" id="1000566"/>
    <lineage>
        <taxon>Bacteria</taxon>
        <taxon>Bacillati</taxon>
        <taxon>Actinomycetota</taxon>
        <taxon>Actinomycetes</taxon>
        <taxon>Pseudonocardiales</taxon>
        <taxon>Pseudonocardiaceae</taxon>
        <taxon>Halosaccharopolyspora</taxon>
    </lineage>
</organism>
<dbReference type="AlphaFoldDB" id="A0A839E7N1"/>
<reference evidence="1 2" key="1">
    <citation type="submission" date="2020-07" db="EMBL/GenBank/DDBJ databases">
        <title>Sequencing the genomes of 1000 actinobacteria strains.</title>
        <authorList>
            <person name="Klenk H.-P."/>
        </authorList>
    </citation>
    <scope>NUCLEOTIDE SEQUENCE [LARGE SCALE GENOMIC DNA]</scope>
    <source>
        <strain evidence="1 2">DSM 45975</strain>
    </source>
</reference>
<accession>A0A839E7N1</accession>
<comment type="caution">
    <text evidence="1">The sequence shown here is derived from an EMBL/GenBank/DDBJ whole genome shotgun (WGS) entry which is preliminary data.</text>
</comment>
<evidence type="ECO:0000313" key="2">
    <source>
        <dbReference type="Proteomes" id="UP000569329"/>
    </source>
</evidence>
<gene>
    <name evidence="1" type="ORF">FHX42_005112</name>
</gene>
<dbReference type="EMBL" id="JACGWZ010000009">
    <property type="protein sequence ID" value="MBA8827707.1"/>
    <property type="molecule type" value="Genomic_DNA"/>
</dbReference>
<protein>
    <recommendedName>
        <fullName evidence="3">HEAT repeat domain-containing protein</fullName>
    </recommendedName>
</protein>
<dbReference type="InterPro" id="IPR016024">
    <property type="entry name" value="ARM-type_fold"/>
</dbReference>
<keyword evidence="2" id="KW-1185">Reference proteome</keyword>
<dbReference type="SUPFAM" id="SSF48371">
    <property type="entry name" value="ARM repeat"/>
    <property type="match status" value="1"/>
</dbReference>
<sequence>MDAVQRAVFLRRGDLFRSAVAGAGAGKFLFEGDSRTPVWSEGVRRLAPADQRLHADRLAEVVSDEGERTHQRVAALHAVARIPGTGREVVARWTDSEDVSLAEAALGALAWTDEPESALPTLLAHRSDERARVAMTAAARCARSVRPSELAESLRRALPTAAKVNARKQLLHTCALLPPETAMEVVHTVWQRPEEHRDVRASCVRVALRMPGATHAWSILRESTGTEREVTKPLFALRPVDIAERCRLGYADLLLAAVERADPRTSQEAAHALPQWSAFNDGVVRWLVETTTDLDRRDWARAMSALVRLVASGEQQPAMETTVRSLAAAVNDESRDADAERDVPARQRLHALVREWGSSALRVSVSPRPVLVRGGRVLVESDPTLLPLAVEVLVRQVRTRDPAQTPDDLHEIARLLHGRPGLAATTSQQLSGIAGRVDDPGGLLPGAEGLATSGTPVEGSFAVALCAGAAPRLRWPRQWRALISRLRAHPDREVAEAALSVFTTREYP</sequence>
<name>A0A839E7N1_9PSEU</name>
<evidence type="ECO:0000313" key="1">
    <source>
        <dbReference type="EMBL" id="MBA8827707.1"/>
    </source>
</evidence>
<dbReference type="Proteomes" id="UP000569329">
    <property type="component" value="Unassembled WGS sequence"/>
</dbReference>